<name>A0ABX4RAV2_9PROT</name>
<proteinExistence type="predicted"/>
<protein>
    <submittedName>
        <fullName evidence="1">Uncharacterized protein</fullName>
    </submittedName>
</protein>
<reference evidence="1 2" key="1">
    <citation type="submission" date="2017-11" db="EMBL/GenBank/DDBJ databases">
        <title>Biodiversity and function of Thalassospira species in the particle-attached aromatic-hydrocarbon-degrading consortia from the surface seawater of the China South Sea.</title>
        <authorList>
            <person name="Dong C."/>
            <person name="Liu R."/>
            <person name="Shao Z."/>
        </authorList>
    </citation>
    <scope>NUCLEOTIDE SEQUENCE [LARGE SCALE GENOMIC DNA]</scope>
    <source>
        <strain evidence="1 2">139Z-12</strain>
    </source>
</reference>
<gene>
    <name evidence="1" type="ORF">CU041_05350</name>
</gene>
<keyword evidence="2" id="KW-1185">Reference proteome</keyword>
<sequence length="61" mass="6952">MVSIPWWWRFCADLLTGRGNFMHEIAHGKSHQAVPVDNLGMVGNRRGCCRDQICQTGFSEM</sequence>
<dbReference type="Proteomes" id="UP000233365">
    <property type="component" value="Unassembled WGS sequence"/>
</dbReference>
<dbReference type="EMBL" id="PGTS01000002">
    <property type="protein sequence ID" value="PKR50968.1"/>
    <property type="molecule type" value="Genomic_DNA"/>
</dbReference>
<comment type="caution">
    <text evidence="1">The sequence shown here is derived from an EMBL/GenBank/DDBJ whole genome shotgun (WGS) entry which is preliminary data.</text>
</comment>
<evidence type="ECO:0000313" key="1">
    <source>
        <dbReference type="EMBL" id="PKR50968.1"/>
    </source>
</evidence>
<evidence type="ECO:0000313" key="2">
    <source>
        <dbReference type="Proteomes" id="UP000233365"/>
    </source>
</evidence>
<organism evidence="1 2">
    <name type="scientific">Thalassospira povalilytica</name>
    <dbReference type="NCBI Taxonomy" id="732237"/>
    <lineage>
        <taxon>Bacteria</taxon>
        <taxon>Pseudomonadati</taxon>
        <taxon>Pseudomonadota</taxon>
        <taxon>Alphaproteobacteria</taxon>
        <taxon>Rhodospirillales</taxon>
        <taxon>Thalassospiraceae</taxon>
        <taxon>Thalassospira</taxon>
    </lineage>
</organism>
<accession>A0ABX4RAV2</accession>